<reference evidence="2" key="1">
    <citation type="submission" date="2009-11" db="EMBL/GenBank/DDBJ databases">
        <authorList>
            <consortium name="The Broad Institute Genome Sequencing Platform"/>
            <person name="Ward D."/>
            <person name="Feldgarden M."/>
            <person name="Earl A."/>
            <person name="Young S.K."/>
            <person name="Zeng Q."/>
            <person name="Koehrsen M."/>
            <person name="Alvarado L."/>
            <person name="Berlin A."/>
            <person name="Bochicchio J."/>
            <person name="Borenstein D."/>
            <person name="Chapman S.B."/>
            <person name="Chen Z."/>
            <person name="Engels R."/>
            <person name="Freedman E."/>
            <person name="Gellesch M."/>
            <person name="Goldberg J."/>
            <person name="Griggs A."/>
            <person name="Gujja S."/>
            <person name="Heilman E."/>
            <person name="Heiman D."/>
            <person name="Hepburn T."/>
            <person name="Howarth C."/>
            <person name="Jen D."/>
            <person name="Larson L."/>
            <person name="Lewis B."/>
            <person name="Mehta T."/>
            <person name="Park D."/>
            <person name="Pearson M."/>
            <person name="Roberts A."/>
            <person name="Saif S."/>
            <person name="Shea T."/>
            <person name="Shenoy N."/>
            <person name="Sisk P."/>
            <person name="Stolte C."/>
            <person name="Sykes S."/>
            <person name="Thomson T."/>
            <person name="Walk T."/>
            <person name="White J."/>
            <person name="Yandava C."/>
            <person name="Izard J."/>
            <person name="Baranova O.V."/>
            <person name="Blanton J.M."/>
            <person name="Tanner A.C."/>
            <person name="Dewhirst F.E."/>
            <person name="Haas B."/>
            <person name="Nusbaum C."/>
            <person name="Birren B."/>
        </authorList>
    </citation>
    <scope>NUCLEOTIDE SEQUENCE [LARGE SCALE GENOMIC DNA]</scope>
    <source>
        <strain evidence="2">1-1 BBBD Race 1</strain>
    </source>
</reference>
<evidence type="ECO:0000313" key="3">
    <source>
        <dbReference type="EnsemblFungi" id="PTTG_00074-t43_1-p1"/>
    </source>
</evidence>
<dbReference type="VEuPathDB" id="FungiDB:PTTG_00074"/>
<reference evidence="2" key="2">
    <citation type="submission" date="2016-05" db="EMBL/GenBank/DDBJ databases">
        <title>Comparative analysis highlights variable genome content of wheat rusts and divergence of the mating loci.</title>
        <authorList>
            <person name="Cuomo C.A."/>
            <person name="Bakkeren G."/>
            <person name="Szabo L."/>
            <person name="Khalil H."/>
            <person name="Joly D."/>
            <person name="Goldberg J."/>
            <person name="Young S."/>
            <person name="Zeng Q."/>
            <person name="Fellers J."/>
        </authorList>
    </citation>
    <scope>NUCLEOTIDE SEQUENCE [LARGE SCALE GENOMIC DNA]</scope>
    <source>
        <strain evidence="2">1-1 BBBD Race 1</strain>
    </source>
</reference>
<name>A0A180GWS6_PUCT1</name>
<sequence>MVSLLLRAVIAALLVSVLPATDAIPMTTTTTSSSSSSSGSHYVNGQLVDAHCEASKNGYNSGCGDPTFRAVPDSITTVTPGNFMPNFPPFPNMNFGNGFPFFGQNQFPNLMNGFPPLAPQFPFNNFNPFVNLNNNFGAFPGFAGFPNF</sequence>
<protein>
    <recommendedName>
        <fullName evidence="5">Secreted protein</fullName>
    </recommendedName>
</protein>
<dbReference type="EMBL" id="ADAS02000016">
    <property type="protein sequence ID" value="OAV96974.1"/>
    <property type="molecule type" value="Genomic_DNA"/>
</dbReference>
<evidence type="ECO:0000313" key="2">
    <source>
        <dbReference type="EMBL" id="OAV96974.1"/>
    </source>
</evidence>
<accession>A0A180GWS6</accession>
<organism evidence="2">
    <name type="scientific">Puccinia triticina (isolate 1-1 / race 1 (BBBD))</name>
    <name type="common">Brown leaf rust fungus</name>
    <dbReference type="NCBI Taxonomy" id="630390"/>
    <lineage>
        <taxon>Eukaryota</taxon>
        <taxon>Fungi</taxon>
        <taxon>Dikarya</taxon>
        <taxon>Basidiomycota</taxon>
        <taxon>Pucciniomycotina</taxon>
        <taxon>Pucciniomycetes</taxon>
        <taxon>Pucciniales</taxon>
        <taxon>Pucciniaceae</taxon>
        <taxon>Puccinia</taxon>
    </lineage>
</organism>
<evidence type="ECO:0008006" key="5">
    <source>
        <dbReference type="Google" id="ProtNLM"/>
    </source>
</evidence>
<dbReference type="Proteomes" id="UP000005240">
    <property type="component" value="Unassembled WGS sequence"/>
</dbReference>
<gene>
    <name evidence="2" type="ORF">PTTG_00074</name>
</gene>
<evidence type="ECO:0000313" key="4">
    <source>
        <dbReference type="Proteomes" id="UP000005240"/>
    </source>
</evidence>
<dbReference type="AlphaFoldDB" id="A0A180GWS6"/>
<dbReference type="EnsemblFungi" id="PTTG_00074-t43_1">
    <property type="protein sequence ID" value="PTTG_00074-t43_1-p1"/>
    <property type="gene ID" value="PTTG_00074"/>
</dbReference>
<feature type="chain" id="PRO_5008110368" description="Secreted protein" evidence="1">
    <location>
        <begin position="24"/>
        <end position="148"/>
    </location>
</feature>
<keyword evidence="1" id="KW-0732">Signal</keyword>
<proteinExistence type="predicted"/>
<evidence type="ECO:0000256" key="1">
    <source>
        <dbReference type="SAM" id="SignalP"/>
    </source>
</evidence>
<reference evidence="3 4" key="3">
    <citation type="journal article" date="2017" name="G3 (Bethesda)">
        <title>Comparative analysis highlights variable genome content of wheat rusts and divergence of the mating loci.</title>
        <authorList>
            <person name="Cuomo C.A."/>
            <person name="Bakkeren G."/>
            <person name="Khalil H.B."/>
            <person name="Panwar V."/>
            <person name="Joly D."/>
            <person name="Linning R."/>
            <person name="Sakthikumar S."/>
            <person name="Song X."/>
            <person name="Adiconis X."/>
            <person name="Fan L."/>
            <person name="Goldberg J.M."/>
            <person name="Levin J.Z."/>
            <person name="Young S."/>
            <person name="Zeng Q."/>
            <person name="Anikster Y."/>
            <person name="Bruce M."/>
            <person name="Wang M."/>
            <person name="Yin C."/>
            <person name="McCallum B."/>
            <person name="Szabo L.J."/>
            <person name="Hulbert S."/>
            <person name="Chen X."/>
            <person name="Fellers J.P."/>
        </authorList>
    </citation>
    <scope>NUCLEOTIDE SEQUENCE</scope>
    <source>
        <strain evidence="3">isolate 1-1 / race 1 (BBBD)</strain>
        <strain evidence="4">Isolate 1-1 / race 1 (BBBD)</strain>
    </source>
</reference>
<reference evidence="3" key="4">
    <citation type="submission" date="2025-05" db="UniProtKB">
        <authorList>
            <consortium name="EnsemblFungi"/>
        </authorList>
    </citation>
    <scope>IDENTIFICATION</scope>
    <source>
        <strain evidence="3">isolate 1-1 / race 1 (BBBD)</strain>
    </source>
</reference>
<feature type="signal peptide" evidence="1">
    <location>
        <begin position="1"/>
        <end position="23"/>
    </location>
</feature>
<keyword evidence="4" id="KW-1185">Reference proteome</keyword>
<dbReference type="OrthoDB" id="2507380at2759"/>